<dbReference type="Proteomes" id="UP000696573">
    <property type="component" value="Unassembled WGS sequence"/>
</dbReference>
<proteinExistence type="inferred from homology"/>
<dbReference type="PROSITE" id="PS00061">
    <property type="entry name" value="ADH_SHORT"/>
    <property type="match status" value="1"/>
</dbReference>
<evidence type="ECO:0000259" key="5">
    <source>
        <dbReference type="SMART" id="SM00822"/>
    </source>
</evidence>
<reference evidence="6" key="1">
    <citation type="submission" date="2021-10" db="EMBL/GenBank/DDBJ databases">
        <authorList>
            <person name="Piombo E."/>
        </authorList>
    </citation>
    <scope>NUCLEOTIDE SEQUENCE</scope>
</reference>
<dbReference type="PRINTS" id="PR00081">
    <property type="entry name" value="GDHRDH"/>
</dbReference>
<gene>
    <name evidence="6" type="ORF">CRHIZ90672A_00002052</name>
</gene>
<dbReference type="InterPro" id="IPR051911">
    <property type="entry name" value="SDR_oxidoreductase"/>
</dbReference>
<dbReference type="InterPro" id="IPR057326">
    <property type="entry name" value="KR_dom"/>
</dbReference>
<sequence>TLYTVNFQASSEMSAPSVWLITGASRGLGFEIAKAALKAGHVVVAGRRGSQPTAQVTKLESLGGEWIDLDMKSSDIEPIIAEVEKQFGHIDVLVNNAGYGVGGTVEDLSIQTIREVMEVNVMGPIRACRAVIPVMRQQGGGTIVNISSVSGIISYPGISAYSCTKHALEGFTESLSKEIEPFKIRTILVEPGSMPTGFLDTTLSAVTAPRSEPYRGTIADMVLSAAAGGELVKAHGGSPVLAAARILEAVDRTGVFADRDLGLRLPLGKETQEIIDWGKDLAKCAEELQDIALSIAV</sequence>
<evidence type="ECO:0000313" key="6">
    <source>
        <dbReference type="EMBL" id="CAH0028078.1"/>
    </source>
</evidence>
<accession>A0A9N9VUF7</accession>
<comment type="caution">
    <text evidence="6">The sequence shown here is derived from an EMBL/GenBank/DDBJ whole genome shotgun (WGS) entry which is preliminary data.</text>
</comment>
<dbReference type="InterPro" id="IPR036291">
    <property type="entry name" value="NAD(P)-bd_dom_sf"/>
</dbReference>
<dbReference type="EMBL" id="CABFNQ020000730">
    <property type="protein sequence ID" value="CAH0028078.1"/>
    <property type="molecule type" value="Genomic_DNA"/>
</dbReference>
<keyword evidence="3" id="KW-0560">Oxidoreductase</keyword>
<evidence type="ECO:0000256" key="1">
    <source>
        <dbReference type="ARBA" id="ARBA00006484"/>
    </source>
</evidence>
<evidence type="ECO:0000256" key="3">
    <source>
        <dbReference type="ARBA" id="ARBA00023002"/>
    </source>
</evidence>
<dbReference type="SUPFAM" id="SSF51735">
    <property type="entry name" value="NAD(P)-binding Rossmann-fold domains"/>
    <property type="match status" value="1"/>
</dbReference>
<evidence type="ECO:0000256" key="4">
    <source>
        <dbReference type="RuleBase" id="RU000363"/>
    </source>
</evidence>
<dbReference type="PANTHER" id="PTHR43976:SF16">
    <property type="entry name" value="SHORT-CHAIN DEHYDROGENASE_REDUCTASE FAMILY PROTEIN"/>
    <property type="match status" value="1"/>
</dbReference>
<feature type="non-terminal residue" evidence="6">
    <location>
        <position position="297"/>
    </location>
</feature>
<feature type="domain" description="Ketoreductase" evidence="5">
    <location>
        <begin position="17"/>
        <end position="182"/>
    </location>
</feature>
<keyword evidence="7" id="KW-1185">Reference proteome</keyword>
<dbReference type="PANTHER" id="PTHR43976">
    <property type="entry name" value="SHORT CHAIN DEHYDROGENASE"/>
    <property type="match status" value="1"/>
</dbReference>
<protein>
    <recommendedName>
        <fullName evidence="5">Ketoreductase domain-containing protein</fullName>
    </recommendedName>
</protein>
<dbReference type="InterPro" id="IPR002347">
    <property type="entry name" value="SDR_fam"/>
</dbReference>
<dbReference type="AlphaFoldDB" id="A0A9N9VUF7"/>
<dbReference type="PRINTS" id="PR00080">
    <property type="entry name" value="SDRFAMILY"/>
</dbReference>
<evidence type="ECO:0000313" key="7">
    <source>
        <dbReference type="Proteomes" id="UP000696573"/>
    </source>
</evidence>
<evidence type="ECO:0000256" key="2">
    <source>
        <dbReference type="ARBA" id="ARBA00022857"/>
    </source>
</evidence>
<dbReference type="OrthoDB" id="1274115at2759"/>
<dbReference type="InterPro" id="IPR020904">
    <property type="entry name" value="Sc_DH/Rdtase_CS"/>
</dbReference>
<dbReference type="GO" id="GO:0016491">
    <property type="term" value="F:oxidoreductase activity"/>
    <property type="evidence" value="ECO:0007669"/>
    <property type="project" value="UniProtKB-KW"/>
</dbReference>
<name>A0A9N9VUF7_9HYPO</name>
<keyword evidence="2" id="KW-0521">NADP</keyword>
<organism evidence="6 7">
    <name type="scientific">Clonostachys rhizophaga</name>
    <dbReference type="NCBI Taxonomy" id="160324"/>
    <lineage>
        <taxon>Eukaryota</taxon>
        <taxon>Fungi</taxon>
        <taxon>Dikarya</taxon>
        <taxon>Ascomycota</taxon>
        <taxon>Pezizomycotina</taxon>
        <taxon>Sordariomycetes</taxon>
        <taxon>Hypocreomycetidae</taxon>
        <taxon>Hypocreales</taxon>
        <taxon>Bionectriaceae</taxon>
        <taxon>Clonostachys</taxon>
    </lineage>
</organism>
<comment type="similarity">
    <text evidence="1 4">Belongs to the short-chain dehydrogenases/reductases (SDR) family.</text>
</comment>
<dbReference type="Pfam" id="PF00106">
    <property type="entry name" value="adh_short"/>
    <property type="match status" value="1"/>
</dbReference>
<dbReference type="CDD" id="cd05374">
    <property type="entry name" value="17beta-HSD-like_SDR_c"/>
    <property type="match status" value="1"/>
</dbReference>
<dbReference type="Gene3D" id="3.40.50.720">
    <property type="entry name" value="NAD(P)-binding Rossmann-like Domain"/>
    <property type="match status" value="1"/>
</dbReference>
<dbReference type="SMART" id="SM00822">
    <property type="entry name" value="PKS_KR"/>
    <property type="match status" value="1"/>
</dbReference>